<dbReference type="EMBL" id="JBHTBQ010000027">
    <property type="protein sequence ID" value="MFC7420884.1"/>
    <property type="molecule type" value="Genomic_DNA"/>
</dbReference>
<sequence length="194" mass="21531">MATILLNHTEINVGGHFPVVGEYAHSFLLVDSGMIDVPLSRFAGKPKVIAVIPSIDSAIGLIIARQLERLSVDWPDCVILVISVDTPYALSRAMEQERFRRVQLLCTLRGRDFHKDYGVMITDIPLSGFMATALIGVNAADIVMYSELVSDLSFEPDYGTMAECLFPPIEEEAEEEIIDDAEQIAQLERYDPSI</sequence>
<comment type="caution">
    <text evidence="4">The sequence shown here is derived from an EMBL/GenBank/DDBJ whole genome shotgun (WGS) entry which is preliminary data.</text>
</comment>
<proteinExistence type="predicted"/>
<evidence type="ECO:0000259" key="3">
    <source>
        <dbReference type="Pfam" id="PF08534"/>
    </source>
</evidence>
<evidence type="ECO:0000256" key="1">
    <source>
        <dbReference type="ARBA" id="ARBA00023157"/>
    </source>
</evidence>
<keyword evidence="1" id="KW-1015">Disulfide bond</keyword>
<protein>
    <submittedName>
        <fullName evidence="4">Peroxiredoxin</fullName>
    </submittedName>
</protein>
<dbReference type="InterPro" id="IPR036249">
    <property type="entry name" value="Thioredoxin-like_sf"/>
</dbReference>
<reference evidence="5" key="1">
    <citation type="journal article" date="2019" name="Int. J. Syst. Evol. Microbiol.">
        <title>The Global Catalogue of Microorganisms (GCM) 10K type strain sequencing project: providing services to taxonomists for standard genome sequencing and annotation.</title>
        <authorList>
            <consortium name="The Broad Institute Genomics Platform"/>
            <consortium name="The Broad Institute Genome Sequencing Center for Infectious Disease"/>
            <person name="Wu L."/>
            <person name="Ma J."/>
        </authorList>
    </citation>
    <scope>NUCLEOTIDE SEQUENCE [LARGE SCALE GENOMIC DNA]</scope>
    <source>
        <strain evidence="5">CCUG 62945</strain>
    </source>
</reference>
<keyword evidence="2" id="KW-0676">Redox-active center</keyword>
<organism evidence="4 5">
    <name type="scientific">Iodobacter arcticus</name>
    <dbReference type="NCBI Taxonomy" id="590593"/>
    <lineage>
        <taxon>Bacteria</taxon>
        <taxon>Pseudomonadati</taxon>
        <taxon>Pseudomonadota</taxon>
        <taxon>Betaproteobacteria</taxon>
        <taxon>Neisseriales</taxon>
        <taxon>Chitinibacteraceae</taxon>
        <taxon>Iodobacter</taxon>
    </lineage>
</organism>
<dbReference type="Gene3D" id="3.40.30.10">
    <property type="entry name" value="Glutaredoxin"/>
    <property type="match status" value="1"/>
</dbReference>
<gene>
    <name evidence="4" type="ORF">ACFQNF_13540</name>
</gene>
<keyword evidence="5" id="KW-1185">Reference proteome</keyword>
<dbReference type="SUPFAM" id="SSF52833">
    <property type="entry name" value="Thioredoxin-like"/>
    <property type="match status" value="1"/>
</dbReference>
<dbReference type="InterPro" id="IPR050455">
    <property type="entry name" value="Tpx_Peroxidase_subfamily"/>
</dbReference>
<accession>A0ABW2R115</accession>
<feature type="domain" description="Redoxin" evidence="3">
    <location>
        <begin position="20"/>
        <end position="152"/>
    </location>
</feature>
<evidence type="ECO:0000256" key="2">
    <source>
        <dbReference type="ARBA" id="ARBA00023284"/>
    </source>
</evidence>
<dbReference type="PANTHER" id="PTHR43110:SF1">
    <property type="entry name" value="THIOL PEROXIDASE"/>
    <property type="match status" value="1"/>
</dbReference>
<dbReference type="RefSeq" id="WP_380188474.1">
    <property type="nucleotide sequence ID" value="NZ_JBHTBQ010000027.1"/>
</dbReference>
<dbReference type="Proteomes" id="UP001596473">
    <property type="component" value="Unassembled WGS sequence"/>
</dbReference>
<dbReference type="PANTHER" id="PTHR43110">
    <property type="entry name" value="THIOL PEROXIDASE"/>
    <property type="match status" value="1"/>
</dbReference>
<dbReference type="InterPro" id="IPR013740">
    <property type="entry name" value="Redoxin"/>
</dbReference>
<evidence type="ECO:0000313" key="5">
    <source>
        <dbReference type="Proteomes" id="UP001596473"/>
    </source>
</evidence>
<evidence type="ECO:0000313" key="4">
    <source>
        <dbReference type="EMBL" id="MFC7420884.1"/>
    </source>
</evidence>
<dbReference type="Pfam" id="PF08534">
    <property type="entry name" value="Redoxin"/>
    <property type="match status" value="1"/>
</dbReference>
<name>A0ABW2R115_9NEIS</name>